<feature type="transmembrane region" description="Helical" evidence="6">
    <location>
        <begin position="194"/>
        <end position="213"/>
    </location>
</feature>
<organism evidence="7 8">
    <name type="scientific">Salipiger bermudensis (strain DSM 26914 / JCM 13377 / KCTC 12554 / HTCC2601)</name>
    <name type="common">Pelagibaca bermudensis</name>
    <dbReference type="NCBI Taxonomy" id="314265"/>
    <lineage>
        <taxon>Bacteria</taxon>
        <taxon>Pseudomonadati</taxon>
        <taxon>Pseudomonadota</taxon>
        <taxon>Alphaproteobacteria</taxon>
        <taxon>Rhodobacterales</taxon>
        <taxon>Roseobacteraceae</taxon>
        <taxon>Salipiger</taxon>
    </lineage>
</organism>
<dbReference type="STRING" id="314265.R2601_14375"/>
<protein>
    <submittedName>
        <fullName evidence="7">Ribonuclease BN family protein</fullName>
    </submittedName>
</protein>
<keyword evidence="2" id="KW-1003">Cell membrane</keyword>
<dbReference type="PANTHER" id="PTHR30213">
    <property type="entry name" value="INNER MEMBRANE PROTEIN YHJD"/>
    <property type="match status" value="1"/>
</dbReference>
<gene>
    <name evidence="7" type="ORF">R2601_14375</name>
</gene>
<dbReference type="PIRSF" id="PIRSF035875">
    <property type="entry name" value="RNase_BN"/>
    <property type="match status" value="1"/>
</dbReference>
<keyword evidence="4 6" id="KW-1133">Transmembrane helix</keyword>
<dbReference type="HOGENOM" id="CLU_045539_0_0_5"/>
<accession>Q0FVG7</accession>
<feature type="transmembrane region" description="Helical" evidence="6">
    <location>
        <begin position="153"/>
        <end position="182"/>
    </location>
</feature>
<sequence>MSETLTDTDPAAPPQREKLSLHDWLHALWGTWQRMDERNLGLISAGVAFYAFLSLFPAISAVIAIWGYWADPVAISEQMELLREMMPEQAYVLLETQITQLISANRSTLQWASIISIVVALWSSRASIAALIRGLNAVSEAPHRENAIRRIAVAFLLTVLLVFTALVAFAAVVILPAAIAFIGLPMHVEIAVSLVKWLILLAVVFFAIALLYRYGPNRRSRRMRWFTPGALLALLSWAAGSVALTIYMRNVDRLNEVYGSLGAVVALLLWFYVSALVTLLGAQLNGELDKRRKKNAEIS</sequence>
<evidence type="ECO:0000256" key="3">
    <source>
        <dbReference type="ARBA" id="ARBA00022692"/>
    </source>
</evidence>
<reference evidence="7 8" key="1">
    <citation type="journal article" date="2010" name="J. Bacteriol.">
        <title>Genome sequences of Pelagibaca bermudensis HTCC2601T and Maritimibacter alkaliphilus HTCC2654T, the type strains of two marine Roseobacter genera.</title>
        <authorList>
            <person name="Thrash J.C."/>
            <person name="Cho J.C."/>
            <person name="Ferriera S."/>
            <person name="Johnson J."/>
            <person name="Vergin K.L."/>
            <person name="Giovannoni S.J."/>
        </authorList>
    </citation>
    <scope>NUCLEOTIDE SEQUENCE [LARGE SCALE GENOMIC DNA]</scope>
    <source>
        <strain evidence="8">DSM 26914 / JCM 13377 / KCTC 12554 / HTCC2601</strain>
    </source>
</reference>
<dbReference type="RefSeq" id="WP_007795454.1">
    <property type="nucleotide sequence ID" value="NZ_DS022276.1"/>
</dbReference>
<name>Q0FVG7_SALBH</name>
<dbReference type="GO" id="GO:0005886">
    <property type="term" value="C:plasma membrane"/>
    <property type="evidence" value="ECO:0007669"/>
    <property type="project" value="UniProtKB-SubCell"/>
</dbReference>
<dbReference type="Proteomes" id="UP000006230">
    <property type="component" value="Unassembled WGS sequence"/>
</dbReference>
<comment type="caution">
    <text evidence="7">The sequence shown here is derived from an EMBL/GenBank/DDBJ whole genome shotgun (WGS) entry which is preliminary data.</text>
</comment>
<dbReference type="NCBIfam" id="TIGR00765">
    <property type="entry name" value="yihY_not_rbn"/>
    <property type="match status" value="1"/>
</dbReference>
<proteinExistence type="predicted"/>
<keyword evidence="3 6" id="KW-0812">Transmembrane</keyword>
<keyword evidence="5 6" id="KW-0472">Membrane</keyword>
<feature type="transmembrane region" description="Helical" evidence="6">
    <location>
        <begin position="42"/>
        <end position="69"/>
    </location>
</feature>
<dbReference type="EMBL" id="AATQ01000002">
    <property type="protein sequence ID" value="EAU48159.1"/>
    <property type="molecule type" value="Genomic_DNA"/>
</dbReference>
<feature type="transmembrane region" description="Helical" evidence="6">
    <location>
        <begin position="260"/>
        <end position="284"/>
    </location>
</feature>
<evidence type="ECO:0000256" key="6">
    <source>
        <dbReference type="SAM" id="Phobius"/>
    </source>
</evidence>
<dbReference type="AlphaFoldDB" id="Q0FVG7"/>
<evidence type="ECO:0000313" key="7">
    <source>
        <dbReference type="EMBL" id="EAU48159.1"/>
    </source>
</evidence>
<dbReference type="OrthoDB" id="9781030at2"/>
<evidence type="ECO:0000256" key="5">
    <source>
        <dbReference type="ARBA" id="ARBA00023136"/>
    </source>
</evidence>
<evidence type="ECO:0000256" key="1">
    <source>
        <dbReference type="ARBA" id="ARBA00004651"/>
    </source>
</evidence>
<evidence type="ECO:0000256" key="4">
    <source>
        <dbReference type="ARBA" id="ARBA00022989"/>
    </source>
</evidence>
<dbReference type="PANTHER" id="PTHR30213:SF0">
    <property type="entry name" value="UPF0761 MEMBRANE PROTEIN YIHY"/>
    <property type="match status" value="1"/>
</dbReference>
<dbReference type="Pfam" id="PF03631">
    <property type="entry name" value="Virul_fac_BrkB"/>
    <property type="match status" value="1"/>
</dbReference>
<comment type="subcellular location">
    <subcellularLocation>
        <location evidence="1">Cell membrane</location>
        <topology evidence="1">Multi-pass membrane protein</topology>
    </subcellularLocation>
</comment>
<feature type="transmembrane region" description="Helical" evidence="6">
    <location>
        <begin position="225"/>
        <end position="248"/>
    </location>
</feature>
<keyword evidence="8" id="KW-1185">Reference proteome</keyword>
<evidence type="ECO:0000313" key="8">
    <source>
        <dbReference type="Proteomes" id="UP000006230"/>
    </source>
</evidence>
<evidence type="ECO:0000256" key="2">
    <source>
        <dbReference type="ARBA" id="ARBA00022475"/>
    </source>
</evidence>
<dbReference type="InterPro" id="IPR017039">
    <property type="entry name" value="Virul_fac_BrkB"/>
</dbReference>
<dbReference type="eggNOG" id="COG1295">
    <property type="taxonomic scope" value="Bacteria"/>
</dbReference>